<dbReference type="Gene3D" id="2.160.20.10">
    <property type="entry name" value="Single-stranded right-handed beta-helix, Pectin lyase-like"/>
    <property type="match status" value="1"/>
</dbReference>
<evidence type="ECO:0000256" key="8">
    <source>
        <dbReference type="RuleBase" id="RU361123"/>
    </source>
</evidence>
<keyword evidence="5" id="KW-0732">Signal</keyword>
<dbReference type="UniPathway" id="UPA00545">
    <property type="reaction ID" value="UER00824"/>
</dbReference>
<dbReference type="STRING" id="88036.D8S9R8"/>
<comment type="catalytic activity">
    <reaction evidence="1 8">
        <text>Eliminative cleavage of (1-&gt;4)-alpha-D-galacturonan to give oligosaccharides with 4-deoxy-alpha-D-galact-4-enuronosyl groups at their non-reducing ends.</text>
        <dbReference type="EC" id="4.2.2.2"/>
    </reaction>
</comment>
<protein>
    <recommendedName>
        <fullName evidence="3 8">Pectate lyase</fullName>
        <ecNumber evidence="3 8">4.2.2.2</ecNumber>
    </recommendedName>
</protein>
<evidence type="ECO:0000256" key="1">
    <source>
        <dbReference type="ARBA" id="ARBA00000695"/>
    </source>
</evidence>
<dbReference type="EC" id="4.2.2.2" evidence="3 8"/>
<evidence type="ECO:0000313" key="12">
    <source>
        <dbReference type="Proteomes" id="UP000001514"/>
    </source>
</evidence>
<dbReference type="InterPro" id="IPR011050">
    <property type="entry name" value="Pectin_lyase_fold/virulence"/>
</dbReference>
<evidence type="ECO:0000256" key="6">
    <source>
        <dbReference type="ARBA" id="ARBA00022837"/>
    </source>
</evidence>
<dbReference type="AlphaFoldDB" id="D8S9R8"/>
<dbReference type="InterPro" id="IPR018082">
    <property type="entry name" value="AmbAllergen"/>
</dbReference>
<comment type="cofactor">
    <cofactor evidence="8">
        <name>Ca(2+)</name>
        <dbReference type="ChEBI" id="CHEBI:29108"/>
    </cofactor>
    <text evidence="8">Binds 1 Ca(2+) ion. Required for its activity.</text>
</comment>
<proteinExistence type="inferred from homology"/>
<dbReference type="PRINTS" id="PR00807">
    <property type="entry name" value="AMBALLERGEN"/>
</dbReference>
<dbReference type="InterPro" id="IPR045032">
    <property type="entry name" value="PEL"/>
</dbReference>
<dbReference type="GO" id="GO:0046872">
    <property type="term" value="F:metal ion binding"/>
    <property type="evidence" value="ECO:0007669"/>
    <property type="project" value="UniProtKB-KW"/>
</dbReference>
<organism evidence="12">
    <name type="scientific">Selaginella moellendorffii</name>
    <name type="common">Spikemoss</name>
    <dbReference type="NCBI Taxonomy" id="88036"/>
    <lineage>
        <taxon>Eukaryota</taxon>
        <taxon>Viridiplantae</taxon>
        <taxon>Streptophyta</taxon>
        <taxon>Embryophyta</taxon>
        <taxon>Tracheophyta</taxon>
        <taxon>Lycopodiopsida</taxon>
        <taxon>Selaginellales</taxon>
        <taxon>Selaginellaceae</taxon>
        <taxon>Selaginella</taxon>
    </lineage>
</organism>
<dbReference type="OrthoDB" id="1637350at2759"/>
<gene>
    <name evidence="11" type="ORF">SELMODRAFT_13694</name>
    <name evidence="10" type="ORF">SELMODRAFT_2850</name>
</gene>
<evidence type="ECO:0000256" key="3">
    <source>
        <dbReference type="ARBA" id="ARBA00012272"/>
    </source>
</evidence>
<feature type="non-terminal residue" evidence="11">
    <location>
        <position position="1"/>
    </location>
</feature>
<dbReference type="InterPro" id="IPR012334">
    <property type="entry name" value="Pectin_lyas_fold"/>
</dbReference>
<evidence type="ECO:0000256" key="4">
    <source>
        <dbReference type="ARBA" id="ARBA00022723"/>
    </source>
</evidence>
<dbReference type="InterPro" id="IPR002022">
    <property type="entry name" value="Pec_lyase"/>
</dbReference>
<feature type="domain" description="Pectate lyase" evidence="9">
    <location>
        <begin position="60"/>
        <end position="232"/>
    </location>
</feature>
<dbReference type="PANTHER" id="PTHR31683:SF18">
    <property type="entry name" value="PECTATE LYASE 21-RELATED"/>
    <property type="match status" value="1"/>
</dbReference>
<keyword evidence="7 8" id="KW-0456">Lyase</keyword>
<dbReference type="HOGENOM" id="CLU_026608_3_0_1"/>
<dbReference type="OMA" id="HNIRYEC"/>
<dbReference type="GO" id="GO:0045490">
    <property type="term" value="P:pectin catabolic process"/>
    <property type="evidence" value="ECO:0007669"/>
    <property type="project" value="UniProtKB-UniPathway"/>
</dbReference>
<feature type="non-terminal residue" evidence="11">
    <location>
        <position position="232"/>
    </location>
</feature>
<name>D8S9R8_SELML</name>
<evidence type="ECO:0000256" key="5">
    <source>
        <dbReference type="ARBA" id="ARBA00022729"/>
    </source>
</evidence>
<dbReference type="Proteomes" id="UP000001514">
    <property type="component" value="Unassembled WGS sequence"/>
</dbReference>
<evidence type="ECO:0000256" key="7">
    <source>
        <dbReference type="ARBA" id="ARBA00023239"/>
    </source>
</evidence>
<dbReference type="Gramene" id="EFJ06993">
    <property type="protein sequence ID" value="EFJ06993"/>
    <property type="gene ID" value="SELMODRAFT_2850"/>
</dbReference>
<dbReference type="EMBL" id="GL377690">
    <property type="protein sequence ID" value="EFJ06993.1"/>
    <property type="molecule type" value="Genomic_DNA"/>
</dbReference>
<dbReference type="SMART" id="SM00656">
    <property type="entry name" value="Amb_all"/>
    <property type="match status" value="1"/>
</dbReference>
<keyword evidence="12" id="KW-1185">Reference proteome</keyword>
<keyword evidence="4 8" id="KW-0479">Metal-binding</keyword>
<comment type="pathway">
    <text evidence="2 8">Glycan metabolism; pectin degradation; 2-dehydro-3-deoxy-D-gluconate from pectin: step 2/5.</text>
</comment>
<accession>D8S9R8</accession>
<dbReference type="GO" id="GO:0030570">
    <property type="term" value="F:pectate lyase activity"/>
    <property type="evidence" value="ECO:0000318"/>
    <property type="project" value="GO_Central"/>
</dbReference>
<dbReference type="Pfam" id="PF00544">
    <property type="entry name" value="Pectate_lyase_4"/>
    <property type="match status" value="1"/>
</dbReference>
<reference evidence="11 12" key="1">
    <citation type="journal article" date="2011" name="Science">
        <title>The Selaginella genome identifies genetic changes associated with the evolution of vascular plants.</title>
        <authorList>
            <person name="Banks J.A."/>
            <person name="Nishiyama T."/>
            <person name="Hasebe M."/>
            <person name="Bowman J.L."/>
            <person name="Gribskov M."/>
            <person name="dePamphilis C."/>
            <person name="Albert V.A."/>
            <person name="Aono N."/>
            <person name="Aoyama T."/>
            <person name="Ambrose B.A."/>
            <person name="Ashton N.W."/>
            <person name="Axtell M.J."/>
            <person name="Barker E."/>
            <person name="Barker M.S."/>
            <person name="Bennetzen J.L."/>
            <person name="Bonawitz N.D."/>
            <person name="Chapple C."/>
            <person name="Cheng C."/>
            <person name="Correa L.G."/>
            <person name="Dacre M."/>
            <person name="DeBarry J."/>
            <person name="Dreyer I."/>
            <person name="Elias M."/>
            <person name="Engstrom E.M."/>
            <person name="Estelle M."/>
            <person name="Feng L."/>
            <person name="Finet C."/>
            <person name="Floyd S.K."/>
            <person name="Frommer W.B."/>
            <person name="Fujita T."/>
            <person name="Gramzow L."/>
            <person name="Gutensohn M."/>
            <person name="Harholt J."/>
            <person name="Hattori M."/>
            <person name="Heyl A."/>
            <person name="Hirai T."/>
            <person name="Hiwatashi Y."/>
            <person name="Ishikawa M."/>
            <person name="Iwata M."/>
            <person name="Karol K.G."/>
            <person name="Koehler B."/>
            <person name="Kolukisaoglu U."/>
            <person name="Kubo M."/>
            <person name="Kurata T."/>
            <person name="Lalonde S."/>
            <person name="Li K."/>
            <person name="Li Y."/>
            <person name="Litt A."/>
            <person name="Lyons E."/>
            <person name="Manning G."/>
            <person name="Maruyama T."/>
            <person name="Michael T.P."/>
            <person name="Mikami K."/>
            <person name="Miyazaki S."/>
            <person name="Morinaga S."/>
            <person name="Murata T."/>
            <person name="Mueller-Roeber B."/>
            <person name="Nelson D.R."/>
            <person name="Obara M."/>
            <person name="Oguri Y."/>
            <person name="Olmstead R.G."/>
            <person name="Onodera N."/>
            <person name="Petersen B.L."/>
            <person name="Pils B."/>
            <person name="Prigge M."/>
            <person name="Rensing S.A."/>
            <person name="Riano-Pachon D.M."/>
            <person name="Roberts A.W."/>
            <person name="Sato Y."/>
            <person name="Scheller H.V."/>
            <person name="Schulz B."/>
            <person name="Schulz C."/>
            <person name="Shakirov E.V."/>
            <person name="Shibagaki N."/>
            <person name="Shinohara N."/>
            <person name="Shippen D.E."/>
            <person name="Soerensen I."/>
            <person name="Sotooka R."/>
            <person name="Sugimoto N."/>
            <person name="Sugita M."/>
            <person name="Sumikawa N."/>
            <person name="Tanurdzic M."/>
            <person name="Theissen G."/>
            <person name="Ulvskov P."/>
            <person name="Wakazuki S."/>
            <person name="Weng J.K."/>
            <person name="Willats W.W."/>
            <person name="Wipf D."/>
            <person name="Wolf P.G."/>
            <person name="Yang L."/>
            <person name="Zimmer A.D."/>
            <person name="Zhu Q."/>
            <person name="Mitros T."/>
            <person name="Hellsten U."/>
            <person name="Loque D."/>
            <person name="Otillar R."/>
            <person name="Salamov A."/>
            <person name="Schmutz J."/>
            <person name="Shapiro H."/>
            <person name="Lindquist E."/>
            <person name="Lucas S."/>
            <person name="Rokhsar D."/>
            <person name="Grigoriev I.V."/>
        </authorList>
    </citation>
    <scope>NUCLEOTIDE SEQUENCE [LARGE SCALE GENOMIC DNA]</scope>
</reference>
<dbReference type="eggNOG" id="ENOG502QS5J">
    <property type="taxonomic scope" value="Eukaryota"/>
</dbReference>
<keyword evidence="6 8" id="KW-0106">Calcium</keyword>
<evidence type="ECO:0000259" key="9">
    <source>
        <dbReference type="SMART" id="SM00656"/>
    </source>
</evidence>
<evidence type="ECO:0000313" key="11">
    <source>
        <dbReference type="EMBL" id="EFJ19004.1"/>
    </source>
</evidence>
<dbReference type="InParanoid" id="D8S9R8"/>
<dbReference type="SUPFAM" id="SSF51126">
    <property type="entry name" value="Pectin lyase-like"/>
    <property type="match status" value="1"/>
</dbReference>
<dbReference type="KEGG" id="smo:SELMODRAFT_2850"/>
<comment type="similarity">
    <text evidence="8">Belongs to the polysaccharide lyase 1 family.</text>
</comment>
<evidence type="ECO:0000256" key="2">
    <source>
        <dbReference type="ARBA" id="ARBA00005220"/>
    </source>
</evidence>
<evidence type="ECO:0000313" key="10">
    <source>
        <dbReference type="EMBL" id="EFJ06993.1"/>
    </source>
</evidence>
<dbReference type="KEGG" id="smo:SELMODRAFT_13694"/>
<dbReference type="PANTHER" id="PTHR31683">
    <property type="entry name" value="PECTATE LYASE 18-RELATED"/>
    <property type="match status" value="1"/>
</dbReference>
<sequence>RALPSCAYGFAGGLTGGANGRSYVVTRPDDNPTDPQKGSLRYGVSLNPKSGGVWITFSKTMIIQLREMLWIRSDTTIDGRGSNITITGRSIVLAGVTNVILHNFQINSVPETDTVHVFAGSKRIWIDHLTSFSGSEGLVSVVQGSTDVTISNCYLSNRDFNMLLGASDSDRQDSVMRVTVFRNWFRDSTQRMPHCRFGYCHVVNNLYSNWGYYALGARVTATILSEFNVFVA</sequence>
<dbReference type="Gramene" id="EFJ19004">
    <property type="protein sequence ID" value="EFJ19004"/>
    <property type="gene ID" value="SELMODRAFT_13694"/>
</dbReference>
<dbReference type="EMBL" id="GL377608">
    <property type="protein sequence ID" value="EFJ19004.1"/>
    <property type="molecule type" value="Genomic_DNA"/>
</dbReference>